<dbReference type="PROSITE" id="PS50088">
    <property type="entry name" value="ANK_REPEAT"/>
    <property type="match status" value="2"/>
</dbReference>
<dbReference type="Proteomes" id="UP000027920">
    <property type="component" value="Unassembled WGS sequence"/>
</dbReference>
<name>A0A072PSY4_9EURO</name>
<organism evidence="5 6">
    <name type="scientific">Exophiala aquamarina CBS 119918</name>
    <dbReference type="NCBI Taxonomy" id="1182545"/>
    <lineage>
        <taxon>Eukaryota</taxon>
        <taxon>Fungi</taxon>
        <taxon>Dikarya</taxon>
        <taxon>Ascomycota</taxon>
        <taxon>Pezizomycotina</taxon>
        <taxon>Eurotiomycetes</taxon>
        <taxon>Chaetothyriomycetidae</taxon>
        <taxon>Chaetothyriales</taxon>
        <taxon>Herpotrichiellaceae</taxon>
        <taxon>Exophiala</taxon>
    </lineage>
</organism>
<evidence type="ECO:0000256" key="4">
    <source>
        <dbReference type="SAM" id="MobiDB-lite"/>
    </source>
</evidence>
<keyword evidence="2 3" id="KW-0040">ANK repeat</keyword>
<dbReference type="PANTHER" id="PTHR24171">
    <property type="entry name" value="ANKYRIN REPEAT DOMAIN-CONTAINING PROTEIN 39-RELATED"/>
    <property type="match status" value="1"/>
</dbReference>
<evidence type="ECO:0000313" key="6">
    <source>
        <dbReference type="Proteomes" id="UP000027920"/>
    </source>
</evidence>
<proteinExistence type="predicted"/>
<evidence type="ECO:0000256" key="2">
    <source>
        <dbReference type="ARBA" id="ARBA00023043"/>
    </source>
</evidence>
<evidence type="ECO:0000256" key="1">
    <source>
        <dbReference type="ARBA" id="ARBA00022737"/>
    </source>
</evidence>
<keyword evidence="1" id="KW-0677">Repeat</keyword>
<feature type="repeat" description="ANK" evidence="3">
    <location>
        <begin position="64"/>
        <end position="96"/>
    </location>
</feature>
<dbReference type="Gene3D" id="1.25.40.20">
    <property type="entry name" value="Ankyrin repeat-containing domain"/>
    <property type="match status" value="1"/>
</dbReference>
<dbReference type="OrthoDB" id="366390at2759"/>
<dbReference type="InterPro" id="IPR036770">
    <property type="entry name" value="Ankyrin_rpt-contain_sf"/>
</dbReference>
<dbReference type="SUPFAM" id="SSF48403">
    <property type="entry name" value="Ankyrin repeat"/>
    <property type="match status" value="1"/>
</dbReference>
<dbReference type="STRING" id="1182545.A0A072PSY4"/>
<protein>
    <submittedName>
        <fullName evidence="5">Uncharacterized protein</fullName>
    </submittedName>
</protein>
<dbReference type="AlphaFoldDB" id="A0A072PSY4"/>
<evidence type="ECO:0000256" key="3">
    <source>
        <dbReference type="PROSITE-ProRule" id="PRU00023"/>
    </source>
</evidence>
<sequence>MNSTDDAPAPQPPPPPATANTTDTLPPEAIALASRFFDAARHGQLDLFEQALPRGLPANLTNDKGDSLLMLAAYHGHAPLVSLLLQQGADPNRLNDRGQSPLAGVVFKNERDVIRVLLEAGADPELGQPSALEATRVCLLSLFFGWVCFCGSDEVPAGVSTGGI</sequence>
<dbReference type="InterPro" id="IPR002110">
    <property type="entry name" value="Ankyrin_rpt"/>
</dbReference>
<feature type="repeat" description="ANK" evidence="3">
    <location>
        <begin position="97"/>
        <end position="129"/>
    </location>
</feature>
<dbReference type="GeneID" id="25276128"/>
<dbReference type="EMBL" id="AMGV01000001">
    <property type="protein sequence ID" value="KEF63204.1"/>
    <property type="molecule type" value="Genomic_DNA"/>
</dbReference>
<dbReference type="PROSITE" id="PS50297">
    <property type="entry name" value="ANK_REP_REGION"/>
    <property type="match status" value="2"/>
</dbReference>
<dbReference type="SMART" id="SM00248">
    <property type="entry name" value="ANK"/>
    <property type="match status" value="3"/>
</dbReference>
<dbReference type="HOGENOM" id="CLU_000134_34_2_1"/>
<feature type="region of interest" description="Disordered" evidence="4">
    <location>
        <begin position="1"/>
        <end position="24"/>
    </location>
</feature>
<evidence type="ECO:0000313" key="5">
    <source>
        <dbReference type="EMBL" id="KEF63204.1"/>
    </source>
</evidence>
<dbReference type="Pfam" id="PF12796">
    <property type="entry name" value="Ank_2"/>
    <property type="match status" value="1"/>
</dbReference>
<dbReference type="VEuPathDB" id="FungiDB:A1O9_01181"/>
<keyword evidence="6" id="KW-1185">Reference proteome</keyword>
<comment type="caution">
    <text evidence="5">The sequence shown here is derived from an EMBL/GenBank/DDBJ whole genome shotgun (WGS) entry which is preliminary data.</text>
</comment>
<gene>
    <name evidence="5" type="ORF">A1O9_01181</name>
</gene>
<reference evidence="5 6" key="1">
    <citation type="submission" date="2013-03" db="EMBL/GenBank/DDBJ databases">
        <title>The Genome Sequence of Exophiala aquamarina CBS 119918.</title>
        <authorList>
            <consortium name="The Broad Institute Genomics Platform"/>
            <person name="Cuomo C."/>
            <person name="de Hoog S."/>
            <person name="Gorbushina A."/>
            <person name="Walker B."/>
            <person name="Young S.K."/>
            <person name="Zeng Q."/>
            <person name="Gargeya S."/>
            <person name="Fitzgerald M."/>
            <person name="Haas B."/>
            <person name="Abouelleil A."/>
            <person name="Allen A.W."/>
            <person name="Alvarado L."/>
            <person name="Arachchi H.M."/>
            <person name="Berlin A.M."/>
            <person name="Chapman S.B."/>
            <person name="Gainer-Dewar J."/>
            <person name="Goldberg J."/>
            <person name="Griggs A."/>
            <person name="Gujja S."/>
            <person name="Hansen M."/>
            <person name="Howarth C."/>
            <person name="Imamovic A."/>
            <person name="Ireland A."/>
            <person name="Larimer J."/>
            <person name="McCowan C."/>
            <person name="Murphy C."/>
            <person name="Pearson M."/>
            <person name="Poon T.W."/>
            <person name="Priest M."/>
            <person name="Roberts A."/>
            <person name="Saif S."/>
            <person name="Shea T."/>
            <person name="Sisk P."/>
            <person name="Sykes S."/>
            <person name="Wortman J."/>
            <person name="Nusbaum C."/>
            <person name="Birren B."/>
        </authorList>
    </citation>
    <scope>NUCLEOTIDE SEQUENCE [LARGE SCALE GENOMIC DNA]</scope>
    <source>
        <strain evidence="5 6">CBS 119918</strain>
    </source>
</reference>
<accession>A0A072PSY4</accession>
<dbReference type="RefSeq" id="XP_013265794.1">
    <property type="nucleotide sequence ID" value="XM_013410340.1"/>
</dbReference>